<dbReference type="Gene3D" id="3.40.50.150">
    <property type="entry name" value="Vaccinia Virus protein VP39"/>
    <property type="match status" value="1"/>
</dbReference>
<evidence type="ECO:0000256" key="5">
    <source>
        <dbReference type="ARBA" id="ARBA00022490"/>
    </source>
</evidence>
<evidence type="ECO:0000256" key="8">
    <source>
        <dbReference type="ARBA" id="ARBA00022691"/>
    </source>
</evidence>
<proteinExistence type="inferred from homology"/>
<gene>
    <name evidence="13" type="ORF">SAMN05421773_10198</name>
</gene>
<dbReference type="CDD" id="cd02440">
    <property type="entry name" value="AdoMet_MTases"/>
    <property type="match status" value="1"/>
</dbReference>
<dbReference type="PANTHER" id="PTHR11579:SF0">
    <property type="entry name" value="PROTEIN-L-ISOASPARTATE(D-ASPARTATE) O-METHYLTRANSFERASE"/>
    <property type="match status" value="1"/>
</dbReference>
<evidence type="ECO:0000256" key="3">
    <source>
        <dbReference type="ARBA" id="ARBA00011890"/>
    </source>
</evidence>
<dbReference type="STRING" id="910347.SAMN05421773_10198"/>
<sequence length="289" mass="31243">MFGERRRRLAEAMEWRGDWPLEAPWIRHAVGALPRHRFAPDRVYHCVGRIYVPVDRWTQPDRWADVIYAGPDDPTVVQVADGRPALTIASPAAVVAMLAALAPEPGEHLLELGTGTGWNAALLSWRTGPGNVVSVEPDPRLADQARRRLDGISAEVAVETGDPAAGRPDGAPYDGVIATSPAERIPWTWVAQTRPGGRIVVPWGRTGHLLLRVAEDGRSAGGQVRSRPQNSTPCDDEPRRSPAAPEPDGLDGTGSPEGIGVTVTADKQTVWLRDEDNVLDVSTSQGERP</sequence>
<evidence type="ECO:0000256" key="12">
    <source>
        <dbReference type="SAM" id="MobiDB-lite"/>
    </source>
</evidence>
<dbReference type="GO" id="GO:0004719">
    <property type="term" value="F:protein-L-isoaspartate (D-aspartate) O-methyltransferase activity"/>
    <property type="evidence" value="ECO:0007669"/>
    <property type="project" value="UniProtKB-EC"/>
</dbReference>
<dbReference type="GO" id="GO:0032259">
    <property type="term" value="P:methylation"/>
    <property type="evidence" value="ECO:0007669"/>
    <property type="project" value="UniProtKB-KW"/>
</dbReference>
<evidence type="ECO:0000256" key="10">
    <source>
        <dbReference type="ARBA" id="ARBA00031323"/>
    </source>
</evidence>
<dbReference type="AlphaFoldDB" id="A0A1I1E477"/>
<keyword evidence="5" id="KW-0963">Cytoplasm</keyword>
<evidence type="ECO:0000313" key="14">
    <source>
        <dbReference type="Proteomes" id="UP000199207"/>
    </source>
</evidence>
<evidence type="ECO:0000256" key="4">
    <source>
        <dbReference type="ARBA" id="ARBA00013346"/>
    </source>
</evidence>
<dbReference type="EC" id="2.1.1.77" evidence="3"/>
<evidence type="ECO:0000313" key="13">
    <source>
        <dbReference type="EMBL" id="SFB81466.1"/>
    </source>
</evidence>
<feature type="region of interest" description="Disordered" evidence="12">
    <location>
        <begin position="217"/>
        <end position="261"/>
    </location>
</feature>
<evidence type="ECO:0000256" key="11">
    <source>
        <dbReference type="ARBA" id="ARBA00031350"/>
    </source>
</evidence>
<evidence type="ECO:0000256" key="1">
    <source>
        <dbReference type="ARBA" id="ARBA00004496"/>
    </source>
</evidence>
<dbReference type="SUPFAM" id="SSF53335">
    <property type="entry name" value="S-adenosyl-L-methionine-dependent methyltransferases"/>
    <property type="match status" value="1"/>
</dbReference>
<keyword evidence="7 13" id="KW-0808">Transferase</keyword>
<keyword evidence="6 13" id="KW-0489">Methyltransferase</keyword>
<organism evidence="13 14">
    <name type="scientific">Streptomyces aidingensis</name>
    <dbReference type="NCBI Taxonomy" id="910347"/>
    <lineage>
        <taxon>Bacteria</taxon>
        <taxon>Bacillati</taxon>
        <taxon>Actinomycetota</taxon>
        <taxon>Actinomycetes</taxon>
        <taxon>Kitasatosporales</taxon>
        <taxon>Streptomycetaceae</taxon>
        <taxon>Streptomyces</taxon>
    </lineage>
</organism>
<dbReference type="GO" id="GO:0005737">
    <property type="term" value="C:cytoplasm"/>
    <property type="evidence" value="ECO:0007669"/>
    <property type="project" value="UniProtKB-SubCell"/>
</dbReference>
<dbReference type="EMBL" id="FOLM01000001">
    <property type="protein sequence ID" value="SFB81466.1"/>
    <property type="molecule type" value="Genomic_DNA"/>
</dbReference>
<dbReference type="InterPro" id="IPR029063">
    <property type="entry name" value="SAM-dependent_MTases_sf"/>
</dbReference>
<evidence type="ECO:0000256" key="2">
    <source>
        <dbReference type="ARBA" id="ARBA00005369"/>
    </source>
</evidence>
<dbReference type="PANTHER" id="PTHR11579">
    <property type="entry name" value="PROTEIN-L-ISOASPARTATE O-METHYLTRANSFERASE"/>
    <property type="match status" value="1"/>
</dbReference>
<dbReference type="RefSeq" id="WP_245833715.1">
    <property type="nucleotide sequence ID" value="NZ_FOLM01000001.1"/>
</dbReference>
<dbReference type="Pfam" id="PF01135">
    <property type="entry name" value="PCMT"/>
    <property type="match status" value="1"/>
</dbReference>
<comment type="similarity">
    <text evidence="2">Belongs to the methyltransferase superfamily. L-isoaspartyl/D-aspartyl protein methyltransferase family.</text>
</comment>
<evidence type="ECO:0000256" key="9">
    <source>
        <dbReference type="ARBA" id="ARBA00030757"/>
    </source>
</evidence>
<name>A0A1I1E477_9ACTN</name>
<evidence type="ECO:0000256" key="6">
    <source>
        <dbReference type="ARBA" id="ARBA00022603"/>
    </source>
</evidence>
<keyword evidence="8" id="KW-0949">S-adenosyl-L-methionine</keyword>
<dbReference type="InterPro" id="IPR000682">
    <property type="entry name" value="PCMT"/>
</dbReference>
<reference evidence="13 14" key="1">
    <citation type="submission" date="2016-10" db="EMBL/GenBank/DDBJ databases">
        <authorList>
            <person name="de Groot N.N."/>
        </authorList>
    </citation>
    <scope>NUCLEOTIDE SEQUENCE [LARGE SCALE GENOMIC DNA]</scope>
    <source>
        <strain evidence="13 14">CGMCC 4.5739</strain>
    </source>
</reference>
<protein>
    <recommendedName>
        <fullName evidence="4">Protein-L-isoaspartate O-methyltransferase</fullName>
        <ecNumber evidence="3">2.1.1.77</ecNumber>
    </recommendedName>
    <alternativeName>
        <fullName evidence="11">L-isoaspartyl protein carboxyl methyltransferase</fullName>
    </alternativeName>
    <alternativeName>
        <fullName evidence="9">Protein L-isoaspartyl methyltransferase</fullName>
    </alternativeName>
    <alternativeName>
        <fullName evidence="10">Protein-beta-aspartate methyltransferase</fullName>
    </alternativeName>
</protein>
<comment type="subcellular location">
    <subcellularLocation>
        <location evidence="1">Cytoplasm</location>
    </subcellularLocation>
</comment>
<dbReference type="Proteomes" id="UP000199207">
    <property type="component" value="Unassembled WGS sequence"/>
</dbReference>
<accession>A0A1I1E477</accession>
<keyword evidence="14" id="KW-1185">Reference proteome</keyword>
<evidence type="ECO:0000256" key="7">
    <source>
        <dbReference type="ARBA" id="ARBA00022679"/>
    </source>
</evidence>